<dbReference type="RefSeq" id="WP_262850493.1">
    <property type="nucleotide sequence ID" value="NZ_JANZYP010000107.1"/>
</dbReference>
<accession>A0ABV9EQW3</accession>
<sequence length="599" mass="61789">MAIELTMVRMKVAILRHSWKGAQAGLVATGATGGVLLAAGTIYLGGWDADLFGAACAIWMLGWILGPVVAGGGDETLRPEYFTLLGLRPRRLATGLLTAAFIGVAPLISLLALSGLVVAGARLGPAAVLTALPAMVLQVAVFVLLSKVAVAVMGIALRSRVGAVGAGLINGAILAALGQCWVFVMAFGGSGGIPAGLVRALPSGWGLAAVEAAGSGDGMGAAAALARMAALIVVLLVAWAALLTRRTGYAQASARDRRPMRATTREGGVVSKELRTWSRDLLRTHQLTFSLAYGLTFGAAPLVLGWDGMLAWAGPIFVTMATAMSANLYGADGTALWLTLMTPGASDVRGRQLAWLLTVGPVALVLTAVLTALAGASWPLLLATVVALTGGGAGLVPLVSVYALVPGSDPHRRTGNPLRVGEDGAAVGLVYGMLLLSVLTAAPAVLVALWSGWAGVAAGLVTGGLCYWGFGRLAERRLRTHGPELLEIMRTGRRPSGGMSFKMPDLPQPQKTIVTICLTLGAIPLFPQGILAGMFLANGSSVKSWFLALYMPPGLRWPTAVFMMLLGLSMYGAGVWIPLRLRRRLAREAAPAPAPLPGA</sequence>
<feature type="transmembrane region" description="Helical" evidence="1">
    <location>
        <begin position="287"/>
        <end position="306"/>
    </location>
</feature>
<feature type="transmembrane region" description="Helical" evidence="1">
    <location>
        <begin position="380"/>
        <end position="405"/>
    </location>
</feature>
<keyword evidence="1" id="KW-0472">Membrane</keyword>
<feature type="transmembrane region" description="Helical" evidence="1">
    <location>
        <begin position="21"/>
        <end position="45"/>
    </location>
</feature>
<feature type="transmembrane region" description="Helical" evidence="1">
    <location>
        <begin position="51"/>
        <end position="71"/>
    </location>
</feature>
<name>A0ABV9EQW3_9ACTN</name>
<feature type="transmembrane region" description="Helical" evidence="1">
    <location>
        <begin position="131"/>
        <end position="156"/>
    </location>
</feature>
<feature type="transmembrane region" description="Helical" evidence="1">
    <location>
        <begin position="312"/>
        <end position="341"/>
    </location>
</feature>
<feature type="transmembrane region" description="Helical" evidence="1">
    <location>
        <begin position="512"/>
        <end position="537"/>
    </location>
</feature>
<evidence type="ECO:0000256" key="1">
    <source>
        <dbReference type="SAM" id="Phobius"/>
    </source>
</evidence>
<evidence type="ECO:0000313" key="3">
    <source>
        <dbReference type="Proteomes" id="UP001595891"/>
    </source>
</evidence>
<feature type="transmembrane region" description="Helical" evidence="1">
    <location>
        <begin position="168"/>
        <end position="188"/>
    </location>
</feature>
<organism evidence="2 3">
    <name type="scientific">Sphaerisporangium corydalis</name>
    <dbReference type="NCBI Taxonomy" id="1441875"/>
    <lineage>
        <taxon>Bacteria</taxon>
        <taxon>Bacillati</taxon>
        <taxon>Actinomycetota</taxon>
        <taxon>Actinomycetes</taxon>
        <taxon>Streptosporangiales</taxon>
        <taxon>Streptosporangiaceae</taxon>
        <taxon>Sphaerisporangium</taxon>
    </lineage>
</organism>
<proteinExistence type="predicted"/>
<feature type="transmembrane region" description="Helical" evidence="1">
    <location>
        <begin position="426"/>
        <end position="446"/>
    </location>
</feature>
<keyword evidence="3" id="KW-1185">Reference proteome</keyword>
<dbReference type="EMBL" id="JBHSFN010000030">
    <property type="protein sequence ID" value="MFC4591184.1"/>
    <property type="molecule type" value="Genomic_DNA"/>
</dbReference>
<feature type="transmembrane region" description="Helical" evidence="1">
    <location>
        <begin position="92"/>
        <end position="119"/>
    </location>
</feature>
<feature type="transmembrane region" description="Helical" evidence="1">
    <location>
        <begin position="452"/>
        <end position="470"/>
    </location>
</feature>
<comment type="caution">
    <text evidence="2">The sequence shown here is derived from an EMBL/GenBank/DDBJ whole genome shotgun (WGS) entry which is preliminary data.</text>
</comment>
<reference evidence="3" key="1">
    <citation type="journal article" date="2019" name="Int. J. Syst. Evol. Microbiol.">
        <title>The Global Catalogue of Microorganisms (GCM) 10K type strain sequencing project: providing services to taxonomists for standard genome sequencing and annotation.</title>
        <authorList>
            <consortium name="The Broad Institute Genomics Platform"/>
            <consortium name="The Broad Institute Genome Sequencing Center for Infectious Disease"/>
            <person name="Wu L."/>
            <person name="Ma J."/>
        </authorList>
    </citation>
    <scope>NUCLEOTIDE SEQUENCE [LARGE SCALE GENOMIC DNA]</scope>
    <source>
        <strain evidence="3">CCUG 49560</strain>
    </source>
</reference>
<protein>
    <recommendedName>
        <fullName evidence="4">ABC-2 type transport system permease protein</fullName>
    </recommendedName>
</protein>
<evidence type="ECO:0000313" key="2">
    <source>
        <dbReference type="EMBL" id="MFC4591184.1"/>
    </source>
</evidence>
<gene>
    <name evidence="2" type="ORF">ACFO8L_34175</name>
</gene>
<keyword evidence="1" id="KW-1133">Transmembrane helix</keyword>
<feature type="transmembrane region" description="Helical" evidence="1">
    <location>
        <begin position="224"/>
        <end position="243"/>
    </location>
</feature>
<feature type="transmembrane region" description="Helical" evidence="1">
    <location>
        <begin position="353"/>
        <end position="374"/>
    </location>
</feature>
<feature type="transmembrane region" description="Helical" evidence="1">
    <location>
        <begin position="557"/>
        <end position="577"/>
    </location>
</feature>
<dbReference type="Proteomes" id="UP001595891">
    <property type="component" value="Unassembled WGS sequence"/>
</dbReference>
<evidence type="ECO:0008006" key="4">
    <source>
        <dbReference type="Google" id="ProtNLM"/>
    </source>
</evidence>
<keyword evidence="1" id="KW-0812">Transmembrane</keyword>